<name>A0A2T6FUX8_9BACL</name>
<dbReference type="InterPro" id="IPR017853">
    <property type="entry name" value="GH"/>
</dbReference>
<dbReference type="SUPFAM" id="SSF51445">
    <property type="entry name" value="(Trans)glycosidases"/>
    <property type="match status" value="1"/>
</dbReference>
<evidence type="ECO:0000313" key="3">
    <source>
        <dbReference type="Proteomes" id="UP000244184"/>
    </source>
</evidence>
<proteinExistence type="predicted"/>
<accession>A0A2T6FUX8</accession>
<feature type="domain" description="Rv2525c-like glycoside hydrolase-like" evidence="1">
    <location>
        <begin position="44"/>
        <end position="208"/>
    </location>
</feature>
<dbReference type="InterPro" id="IPR015020">
    <property type="entry name" value="Rv2525c-like_Glyco_Hydro-like"/>
</dbReference>
<reference evidence="2 3" key="1">
    <citation type="submission" date="2018-03" db="EMBL/GenBank/DDBJ databases">
        <title>Genome sequence of Paenibacillus elgii strain AC13 an antimicrobial compound producing bacteria.</title>
        <authorList>
            <person name="Kurokawa A.S."/>
            <person name="Araujo J.F."/>
            <person name="Costa R.A."/>
            <person name="Ortega D.B."/>
            <person name="Pires A.S."/>
            <person name="Pappas G.J.Jr."/>
            <person name="Franco O.L."/>
            <person name="Barreto C."/>
            <person name="Magalhaes B.S."/>
            <person name="Kruger R.H."/>
        </authorList>
    </citation>
    <scope>NUCLEOTIDE SEQUENCE [LARGE SCALE GENOMIC DNA]</scope>
    <source>
        <strain evidence="2 3">AC13</strain>
    </source>
</reference>
<dbReference type="Proteomes" id="UP000244184">
    <property type="component" value="Unassembled WGS sequence"/>
</dbReference>
<comment type="caution">
    <text evidence="2">The sequence shown here is derived from an EMBL/GenBank/DDBJ whole genome shotgun (WGS) entry which is preliminary data.</text>
</comment>
<organism evidence="2 3">
    <name type="scientific">Paenibacillus elgii</name>
    <dbReference type="NCBI Taxonomy" id="189691"/>
    <lineage>
        <taxon>Bacteria</taxon>
        <taxon>Bacillati</taxon>
        <taxon>Bacillota</taxon>
        <taxon>Bacilli</taxon>
        <taxon>Bacillales</taxon>
        <taxon>Paenibacillaceae</taxon>
        <taxon>Paenibacillus</taxon>
    </lineage>
</organism>
<dbReference type="AlphaFoldDB" id="A0A2T6FUX8"/>
<evidence type="ECO:0000313" key="2">
    <source>
        <dbReference type="EMBL" id="PUA35706.1"/>
    </source>
</evidence>
<protein>
    <recommendedName>
        <fullName evidence="1">Rv2525c-like glycoside hydrolase-like domain-containing protein</fullName>
    </recommendedName>
</protein>
<dbReference type="EMBL" id="PYHP01000078">
    <property type="protein sequence ID" value="PUA35706.1"/>
    <property type="molecule type" value="Genomic_DNA"/>
</dbReference>
<evidence type="ECO:0000259" key="1">
    <source>
        <dbReference type="Pfam" id="PF08924"/>
    </source>
</evidence>
<dbReference type="Pfam" id="PF08924">
    <property type="entry name" value="Rv2525c_GlyHyd-like"/>
    <property type="match status" value="1"/>
</dbReference>
<sequence length="236" mass="26097">MHPVLFSCSGITCTRTMRFLQEVLAMGEGIDRAAPFTTAEPLDCLLQNGITFIGRYYSSSEWKNLTRTEAELISSRGLYIVAVFQDAANYADYFTYERGINDCSAAIARALNVGQPYGTPIYFAVDFEAHTGDPSLGQVEAYFEGVQKTMRQHAAANGGDKWELGVYGTYDVVTYIANWIMDITYVWQTYAWSSGQEFGGWNLYQYEDDRSLAACGAAGVIDRVRSNGNGGGFQVS</sequence>
<dbReference type="Gene3D" id="3.20.20.80">
    <property type="entry name" value="Glycosidases"/>
    <property type="match status" value="1"/>
</dbReference>
<gene>
    <name evidence="2" type="ORF">C8Z91_28980</name>
</gene>